<protein>
    <recommendedName>
        <fullName evidence="2">Xaa-Pro dipeptidyl-peptidase C-terminal domain-containing protein</fullName>
    </recommendedName>
</protein>
<dbReference type="InterPro" id="IPR029058">
    <property type="entry name" value="AB_hydrolase_fold"/>
</dbReference>
<evidence type="ECO:0000313" key="4">
    <source>
        <dbReference type="Proteomes" id="UP000294901"/>
    </source>
</evidence>
<dbReference type="AlphaFoldDB" id="A0A4V3C8D0"/>
<dbReference type="Gene3D" id="1.10.3020.10">
    <property type="entry name" value="alpha-amino acid ester hydrolase ( Helical cap domain)"/>
    <property type="match status" value="1"/>
</dbReference>
<organism evidence="3 4">
    <name type="scientific">Paractinoplanes brasiliensis</name>
    <dbReference type="NCBI Taxonomy" id="52695"/>
    <lineage>
        <taxon>Bacteria</taxon>
        <taxon>Bacillati</taxon>
        <taxon>Actinomycetota</taxon>
        <taxon>Actinomycetes</taxon>
        <taxon>Micromonosporales</taxon>
        <taxon>Micromonosporaceae</taxon>
        <taxon>Paractinoplanes</taxon>
    </lineage>
</organism>
<dbReference type="EMBL" id="SNWR01000001">
    <property type="protein sequence ID" value="TDO41168.1"/>
    <property type="molecule type" value="Genomic_DNA"/>
</dbReference>
<comment type="caution">
    <text evidence="3">The sequence shown here is derived from an EMBL/GenBank/DDBJ whole genome shotgun (WGS) entry which is preliminary data.</text>
</comment>
<evidence type="ECO:0000259" key="2">
    <source>
        <dbReference type="SMART" id="SM00939"/>
    </source>
</evidence>
<keyword evidence="1" id="KW-0378">Hydrolase</keyword>
<sequence>MRRLPLSLRLLARRGPKAPYAVRRETALPVPAADGSPLLTDHYAPATGEPCPTVLIRAPYVRGGFPWNLFFGVRVAEQGFHVVLQSSRGTGGSGGTFHAWSNEVADGRATVEWLRKQDWFTGDLFTLGASYMAFTQAALAVDPPPEWRGAVMQVGHTDPYDFFWSTGAFGLERALVGGLALRQGRVTSWDMLRGALRLKFRLRKATHGVPLLDVYPSAIGGRRPALEEWLTHPEPEFWREIDLAAVAGAMEVPTSLLTGWWDLSPGQVIEQYTRMRAAGRDVDLLIGPWTHTNYLERDWPEAFAQALRRLRGEPPAYRVRVHVGGIGEWRDLPEWPPPEAHPLTLPLDRLRAERGWSFRYDPADPTPSIGGALQSPTQGQVDNAPLERRADVLLFTGEPLETPLTLMGPVRAELDASTTAASGDLFVRLCDVDPSGLSLNVCDGLTRMTADGHVTVDLGHTAHVFRPGHRVRIQVSGGAHPRFLRNYGTGEPPGWATRLVPAETSIKPGSTLELTTA</sequence>
<reference evidence="3 4" key="1">
    <citation type="submission" date="2019-03" db="EMBL/GenBank/DDBJ databases">
        <title>Sequencing the genomes of 1000 actinobacteria strains.</title>
        <authorList>
            <person name="Klenk H.-P."/>
        </authorList>
    </citation>
    <scope>NUCLEOTIDE SEQUENCE [LARGE SCALE GENOMIC DNA]</scope>
    <source>
        <strain evidence="3 4">DSM 43805</strain>
    </source>
</reference>
<evidence type="ECO:0000313" key="3">
    <source>
        <dbReference type="EMBL" id="TDO41168.1"/>
    </source>
</evidence>
<dbReference type="SUPFAM" id="SSF49785">
    <property type="entry name" value="Galactose-binding domain-like"/>
    <property type="match status" value="1"/>
</dbReference>
<proteinExistence type="predicted"/>
<dbReference type="Gene3D" id="3.40.50.1820">
    <property type="entry name" value="alpha/beta hydrolase"/>
    <property type="match status" value="1"/>
</dbReference>
<keyword evidence="4" id="KW-1185">Reference proteome</keyword>
<evidence type="ECO:0000256" key="1">
    <source>
        <dbReference type="ARBA" id="ARBA00022801"/>
    </source>
</evidence>
<accession>A0A4V3C8D0</accession>
<dbReference type="Gene3D" id="2.60.120.260">
    <property type="entry name" value="Galactose-binding domain-like"/>
    <property type="match status" value="1"/>
</dbReference>
<dbReference type="InterPro" id="IPR008979">
    <property type="entry name" value="Galactose-bd-like_sf"/>
</dbReference>
<dbReference type="SUPFAM" id="SSF53474">
    <property type="entry name" value="alpha/beta-Hydrolases"/>
    <property type="match status" value="1"/>
</dbReference>
<dbReference type="InterPro" id="IPR013736">
    <property type="entry name" value="Xaa-Pro_dipept_C"/>
</dbReference>
<dbReference type="Pfam" id="PF02129">
    <property type="entry name" value="Peptidase_S15"/>
    <property type="match status" value="1"/>
</dbReference>
<dbReference type="InterPro" id="IPR000383">
    <property type="entry name" value="Xaa-Pro-like_dom"/>
</dbReference>
<dbReference type="InterPro" id="IPR005674">
    <property type="entry name" value="CocE/Ser_esterase"/>
</dbReference>
<gene>
    <name evidence="3" type="ORF">C8E87_4897</name>
</gene>
<dbReference type="GO" id="GO:0008239">
    <property type="term" value="F:dipeptidyl-peptidase activity"/>
    <property type="evidence" value="ECO:0007669"/>
    <property type="project" value="InterPro"/>
</dbReference>
<dbReference type="NCBIfam" id="TIGR00976">
    <property type="entry name" value="CocE_NonD"/>
    <property type="match status" value="1"/>
</dbReference>
<dbReference type="Proteomes" id="UP000294901">
    <property type="component" value="Unassembled WGS sequence"/>
</dbReference>
<feature type="domain" description="Xaa-Pro dipeptidyl-peptidase C-terminal" evidence="2">
    <location>
        <begin position="308"/>
        <end position="513"/>
    </location>
</feature>
<dbReference type="Pfam" id="PF08530">
    <property type="entry name" value="PepX_C"/>
    <property type="match status" value="1"/>
</dbReference>
<dbReference type="SMART" id="SM00939">
    <property type="entry name" value="PepX_C"/>
    <property type="match status" value="1"/>
</dbReference>
<dbReference type="RefSeq" id="WP_133875231.1">
    <property type="nucleotide sequence ID" value="NZ_BOMD01000015.1"/>
</dbReference>
<name>A0A4V3C8D0_9ACTN</name>
<dbReference type="OrthoDB" id="5240615at2"/>